<sequence>MAKNKNKRAAYYEHSSAKPVSSGLPFLLVAAAAATFVVLGHIAGCRRPGRRLGGKAGRCESSENRRNNGTQPRNLVELRAIHAAAAEARCRQEIIESSDPGVEQSTPSLFLTQKVQKLEEEVSTFLSCAKNHNHFVVDENKVRAFVERLRQLQKEIDDFPIDQSVRSHQKMESERVQAMIFELDKLTGSATFPEY</sequence>
<proteinExistence type="predicted"/>
<comment type="caution">
    <text evidence="1">The sequence shown here is derived from an EMBL/GenBank/DDBJ whole genome shotgun (WGS) entry which is preliminary data.</text>
</comment>
<protein>
    <submittedName>
        <fullName evidence="1">Uncharacterized protein</fullName>
    </submittedName>
</protein>
<dbReference type="EMBL" id="CM055098">
    <property type="protein sequence ID" value="KAJ7548632.1"/>
    <property type="molecule type" value="Genomic_DNA"/>
</dbReference>
<keyword evidence="2" id="KW-1185">Reference proteome</keyword>
<evidence type="ECO:0000313" key="1">
    <source>
        <dbReference type="EMBL" id="KAJ7548632.1"/>
    </source>
</evidence>
<gene>
    <name evidence="1" type="ORF">O6H91_07G020400</name>
</gene>
<dbReference type="Proteomes" id="UP001162992">
    <property type="component" value="Chromosome 7"/>
</dbReference>
<name>A0ACC2D318_DIPCM</name>
<reference evidence="2" key="1">
    <citation type="journal article" date="2024" name="Proc. Natl. Acad. Sci. U.S.A.">
        <title>Extraordinary preservation of gene collinearity over three hundred million years revealed in homosporous lycophytes.</title>
        <authorList>
            <person name="Li C."/>
            <person name="Wickell D."/>
            <person name="Kuo L.Y."/>
            <person name="Chen X."/>
            <person name="Nie B."/>
            <person name="Liao X."/>
            <person name="Peng D."/>
            <person name="Ji J."/>
            <person name="Jenkins J."/>
            <person name="Williams M."/>
            <person name="Shu S."/>
            <person name="Plott C."/>
            <person name="Barry K."/>
            <person name="Rajasekar S."/>
            <person name="Grimwood J."/>
            <person name="Han X."/>
            <person name="Sun S."/>
            <person name="Hou Z."/>
            <person name="He W."/>
            <person name="Dai G."/>
            <person name="Sun C."/>
            <person name="Schmutz J."/>
            <person name="Leebens-Mack J.H."/>
            <person name="Li F.W."/>
            <person name="Wang L."/>
        </authorList>
    </citation>
    <scope>NUCLEOTIDE SEQUENCE [LARGE SCALE GENOMIC DNA]</scope>
    <source>
        <strain evidence="2">cv. PW_Plant_1</strain>
    </source>
</reference>
<evidence type="ECO:0000313" key="2">
    <source>
        <dbReference type="Proteomes" id="UP001162992"/>
    </source>
</evidence>
<organism evidence="1 2">
    <name type="scientific">Diphasiastrum complanatum</name>
    <name type="common">Issler's clubmoss</name>
    <name type="synonym">Lycopodium complanatum</name>
    <dbReference type="NCBI Taxonomy" id="34168"/>
    <lineage>
        <taxon>Eukaryota</taxon>
        <taxon>Viridiplantae</taxon>
        <taxon>Streptophyta</taxon>
        <taxon>Embryophyta</taxon>
        <taxon>Tracheophyta</taxon>
        <taxon>Lycopodiopsida</taxon>
        <taxon>Lycopodiales</taxon>
        <taxon>Lycopodiaceae</taxon>
        <taxon>Lycopodioideae</taxon>
        <taxon>Diphasiastrum</taxon>
    </lineage>
</organism>
<accession>A0ACC2D318</accession>